<dbReference type="PROSITE" id="PS51257">
    <property type="entry name" value="PROKAR_LIPOPROTEIN"/>
    <property type="match status" value="1"/>
</dbReference>
<dbReference type="EMBL" id="CP024091">
    <property type="protein sequence ID" value="ATP58393.1"/>
    <property type="molecule type" value="Genomic_DNA"/>
</dbReference>
<dbReference type="KEGG" id="pgs:CPT03_18965"/>
<reference evidence="2 3" key="1">
    <citation type="submission" date="2017-10" db="EMBL/GenBank/DDBJ databases">
        <title>Whole genome of Pedobacter ginsengisoli T01R-27 isolated from tomato rhizosphere.</title>
        <authorList>
            <person name="Weon H.-Y."/>
            <person name="Lee S.A."/>
            <person name="Sang M.K."/>
            <person name="Song J."/>
        </authorList>
    </citation>
    <scope>NUCLEOTIDE SEQUENCE [LARGE SCALE GENOMIC DNA]</scope>
    <source>
        <strain evidence="2 3">T01R-27</strain>
    </source>
</reference>
<evidence type="ECO:0000313" key="2">
    <source>
        <dbReference type="EMBL" id="ATP58393.1"/>
    </source>
</evidence>
<dbReference type="Pfam" id="PF14109">
    <property type="entry name" value="GldH_lipo"/>
    <property type="match status" value="1"/>
</dbReference>
<evidence type="ECO:0000256" key="1">
    <source>
        <dbReference type="SAM" id="SignalP"/>
    </source>
</evidence>
<dbReference type="OrthoDB" id="982482at2"/>
<gene>
    <name evidence="2" type="ORF">CPT03_18965</name>
</gene>
<evidence type="ECO:0000313" key="3">
    <source>
        <dbReference type="Proteomes" id="UP000223749"/>
    </source>
</evidence>
<dbReference type="NCBIfam" id="TIGR03511">
    <property type="entry name" value="GldH_lipo"/>
    <property type="match status" value="1"/>
</dbReference>
<feature type="signal peptide" evidence="1">
    <location>
        <begin position="1"/>
        <end position="20"/>
    </location>
</feature>
<dbReference type="RefSeq" id="WP_099440295.1">
    <property type="nucleotide sequence ID" value="NZ_CP024091.1"/>
</dbReference>
<protein>
    <submittedName>
        <fullName evidence="2">Gliding motility lipoprotein GldH</fullName>
    </submittedName>
</protein>
<proteinExistence type="predicted"/>
<dbReference type="Proteomes" id="UP000223749">
    <property type="component" value="Chromosome"/>
</dbReference>
<feature type="chain" id="PRO_5013575033" evidence="1">
    <location>
        <begin position="21"/>
        <end position="159"/>
    </location>
</feature>
<sequence length="159" mass="18218">MIKLKVLLLSSVLMVLFLSGCDTNTLIDSNMSMPARNWSYPNKVKTLVEITDSSKPYNVYFKLRHTADYRYSNIFVLFHITGGGQKKHTRRYEYRLAQPDGQWNGSGSGNLFTYNLPLLTNYRFPAKGKYLLEVEQNMRDNPLAEISDAGIKVELKQGQ</sequence>
<keyword evidence="1" id="KW-0732">Signal</keyword>
<name>A0A2D1U9W0_9SPHI</name>
<dbReference type="InterPro" id="IPR020018">
    <property type="entry name" value="Motility-assoc_lipoprot_GldH"/>
</dbReference>
<keyword evidence="3" id="KW-1185">Reference proteome</keyword>
<organism evidence="2 3">
    <name type="scientific">Pedobacter ginsengisoli</name>
    <dbReference type="NCBI Taxonomy" id="363852"/>
    <lineage>
        <taxon>Bacteria</taxon>
        <taxon>Pseudomonadati</taxon>
        <taxon>Bacteroidota</taxon>
        <taxon>Sphingobacteriia</taxon>
        <taxon>Sphingobacteriales</taxon>
        <taxon>Sphingobacteriaceae</taxon>
        <taxon>Pedobacter</taxon>
    </lineage>
</organism>
<keyword evidence="2" id="KW-0449">Lipoprotein</keyword>
<accession>A0A2D1U9W0</accession>
<dbReference type="AlphaFoldDB" id="A0A2D1U9W0"/>